<proteinExistence type="predicted"/>
<comment type="caution">
    <text evidence="1">The sequence shown here is derived from an EMBL/GenBank/DDBJ whole genome shotgun (WGS) entry which is preliminary data.</text>
</comment>
<dbReference type="EMBL" id="BAAAZK010000006">
    <property type="protein sequence ID" value="GAA4175565.1"/>
    <property type="molecule type" value="Genomic_DNA"/>
</dbReference>
<dbReference type="InterPro" id="IPR039498">
    <property type="entry name" value="NTP_transf_5"/>
</dbReference>
<dbReference type="Pfam" id="PF14907">
    <property type="entry name" value="NTP_transf_5"/>
    <property type="match status" value="1"/>
</dbReference>
<reference evidence="2" key="1">
    <citation type="journal article" date="2019" name="Int. J. Syst. Evol. Microbiol.">
        <title>The Global Catalogue of Microorganisms (GCM) 10K type strain sequencing project: providing services to taxonomists for standard genome sequencing and annotation.</title>
        <authorList>
            <consortium name="The Broad Institute Genomics Platform"/>
            <consortium name="The Broad Institute Genome Sequencing Center for Infectious Disease"/>
            <person name="Wu L."/>
            <person name="Ma J."/>
        </authorList>
    </citation>
    <scope>NUCLEOTIDE SEQUENCE [LARGE SCALE GENOMIC DNA]</scope>
    <source>
        <strain evidence="2">JCM 16722</strain>
    </source>
</reference>
<keyword evidence="2" id="KW-1185">Reference proteome</keyword>
<evidence type="ECO:0000313" key="1">
    <source>
        <dbReference type="EMBL" id="GAA4175565.1"/>
    </source>
</evidence>
<dbReference type="Proteomes" id="UP001500167">
    <property type="component" value="Unassembled WGS sequence"/>
</dbReference>
<sequence length="367" mass="43068">MNNQLKDTFFQLLRIGLWGEGTLFLDQPLTIDNWNEIHHYAIDHTIEGLIYDSFPFLEENQLPPQSLRLKWAVRIDRVERNNLQMNEVIAKQFDSFNALGLRPILQKGQGVANCYRTPLHRISGDVDWYFEADGYSVARNQLKTEGIAFQDTAGFSLDYDWQGVHIEHHKKLFDIRSPLKYNYLRKISRKYSDSYEKLLIHNVPIRLLAPEMQLLQVNSHILKHLLGFGIGLRQFCDSARLYYTLSNTIDPIALKQIYKKAGILRWIHLLHKILVDYIGLPKSYVPFPYPEDLDVSWMINEVWHAGSFGYNDERFKGGKTISTISVQPKASKRLFLNFLRYFKYAPQEALFYYWVQAYSKFIGKDMD</sequence>
<organism evidence="1 2">
    <name type="scientific">Sphingobacterium ginsenosidimutans</name>
    <dbReference type="NCBI Taxonomy" id="687845"/>
    <lineage>
        <taxon>Bacteria</taxon>
        <taxon>Pseudomonadati</taxon>
        <taxon>Bacteroidota</taxon>
        <taxon>Sphingobacteriia</taxon>
        <taxon>Sphingobacteriales</taxon>
        <taxon>Sphingobacteriaceae</taxon>
        <taxon>Sphingobacterium</taxon>
    </lineage>
</organism>
<name>A0ABP8A1E1_9SPHI</name>
<gene>
    <name evidence="1" type="ORF">GCM10022218_21490</name>
</gene>
<evidence type="ECO:0000313" key="2">
    <source>
        <dbReference type="Proteomes" id="UP001500167"/>
    </source>
</evidence>
<protein>
    <submittedName>
        <fullName evidence="1">Nucleotidyltransferase family protein</fullName>
    </submittedName>
</protein>
<accession>A0ABP8A1E1</accession>
<dbReference type="RefSeq" id="WP_346086105.1">
    <property type="nucleotide sequence ID" value="NZ_BAAAZK010000006.1"/>
</dbReference>